<dbReference type="Gene3D" id="3.90.70.10">
    <property type="entry name" value="Cysteine proteinases"/>
    <property type="match status" value="1"/>
</dbReference>
<dbReference type="Pfam" id="PF00112">
    <property type="entry name" value="Peptidase_C1"/>
    <property type="match status" value="1"/>
</dbReference>
<accession>A0ABR2IRN0</accession>
<feature type="domain" description="Peptidase C1A papain C-terminal" evidence="2">
    <location>
        <begin position="1"/>
        <end position="127"/>
    </location>
</feature>
<comment type="caution">
    <text evidence="3">The sequence shown here is derived from an EMBL/GenBank/DDBJ whole genome shotgun (WGS) entry which is preliminary data.</text>
</comment>
<dbReference type="SMART" id="SM00645">
    <property type="entry name" value="Pept_C1"/>
    <property type="match status" value="1"/>
</dbReference>
<sequence length="130" mass="14496">MSVEGKCSFDSSKAIGKITQVINVEKDDENNLKEKIAVYGVASISIHSENTPFMSYAGEILDDDECLGQFKAIDHAVGAVGYVTENGIDFWIIRNSWEISWGEDVYIRMIRNKGNKCFIASEAFIAVYSK</sequence>
<reference evidence="3 4" key="1">
    <citation type="submission" date="2024-04" db="EMBL/GenBank/DDBJ databases">
        <title>Tritrichomonas musculus Genome.</title>
        <authorList>
            <person name="Alves-Ferreira E."/>
            <person name="Grigg M."/>
            <person name="Lorenzi H."/>
            <person name="Galac M."/>
        </authorList>
    </citation>
    <scope>NUCLEOTIDE SEQUENCE [LARGE SCALE GENOMIC DNA]</scope>
    <source>
        <strain evidence="3 4">EAF2021</strain>
    </source>
</reference>
<evidence type="ECO:0000313" key="3">
    <source>
        <dbReference type="EMBL" id="KAK8867211.1"/>
    </source>
</evidence>
<proteinExistence type="inferred from homology"/>
<protein>
    <recommendedName>
        <fullName evidence="2">Peptidase C1A papain C-terminal domain-containing protein</fullName>
    </recommendedName>
</protein>
<dbReference type="InterPro" id="IPR038765">
    <property type="entry name" value="Papain-like_cys_pep_sf"/>
</dbReference>
<dbReference type="EMBL" id="JAPFFF010000015">
    <property type="protein sequence ID" value="KAK8867211.1"/>
    <property type="molecule type" value="Genomic_DNA"/>
</dbReference>
<dbReference type="InterPro" id="IPR013128">
    <property type="entry name" value="Peptidase_C1A"/>
</dbReference>
<dbReference type="SUPFAM" id="SSF54001">
    <property type="entry name" value="Cysteine proteinases"/>
    <property type="match status" value="1"/>
</dbReference>
<name>A0ABR2IRN0_9EUKA</name>
<evidence type="ECO:0000259" key="2">
    <source>
        <dbReference type="SMART" id="SM00645"/>
    </source>
</evidence>
<comment type="similarity">
    <text evidence="1">Belongs to the peptidase C1 family.</text>
</comment>
<dbReference type="Proteomes" id="UP001470230">
    <property type="component" value="Unassembled WGS sequence"/>
</dbReference>
<evidence type="ECO:0000256" key="1">
    <source>
        <dbReference type="ARBA" id="ARBA00008455"/>
    </source>
</evidence>
<dbReference type="PANTHER" id="PTHR12411">
    <property type="entry name" value="CYSTEINE PROTEASE FAMILY C1-RELATED"/>
    <property type="match status" value="1"/>
</dbReference>
<evidence type="ECO:0000313" key="4">
    <source>
        <dbReference type="Proteomes" id="UP001470230"/>
    </source>
</evidence>
<dbReference type="InterPro" id="IPR000668">
    <property type="entry name" value="Peptidase_C1A_C"/>
</dbReference>
<keyword evidence="4" id="KW-1185">Reference proteome</keyword>
<gene>
    <name evidence="3" type="ORF">M9Y10_010188</name>
</gene>
<organism evidence="3 4">
    <name type="scientific">Tritrichomonas musculus</name>
    <dbReference type="NCBI Taxonomy" id="1915356"/>
    <lineage>
        <taxon>Eukaryota</taxon>
        <taxon>Metamonada</taxon>
        <taxon>Parabasalia</taxon>
        <taxon>Tritrichomonadida</taxon>
        <taxon>Tritrichomonadidae</taxon>
        <taxon>Tritrichomonas</taxon>
    </lineage>
</organism>